<dbReference type="Proteomes" id="UP001590950">
    <property type="component" value="Unassembled WGS sequence"/>
</dbReference>
<reference evidence="4 5" key="1">
    <citation type="submission" date="2024-09" db="EMBL/GenBank/DDBJ databases">
        <title>Rethinking Asexuality: The Enigmatic Case of Functional Sexual Genes in Lepraria (Stereocaulaceae).</title>
        <authorList>
            <person name="Doellman M."/>
            <person name="Sun Y."/>
            <person name="Barcenas-Pena A."/>
            <person name="Lumbsch H.T."/>
            <person name="Grewe F."/>
        </authorList>
    </citation>
    <scope>NUCLEOTIDE SEQUENCE [LARGE SCALE GENOMIC DNA]</scope>
    <source>
        <strain evidence="4 5">Mercado 3170</strain>
    </source>
</reference>
<dbReference type="InterPro" id="IPR040357">
    <property type="entry name" value="Vma22/CCDC115"/>
</dbReference>
<dbReference type="PANTHER" id="PTHR31996:SF2">
    <property type="entry name" value="COILED-COIL DOMAIN-CONTAINING PROTEIN 115"/>
    <property type="match status" value="1"/>
</dbReference>
<name>A0ABR3ZXL0_9LECA</name>
<feature type="coiled-coil region" evidence="2">
    <location>
        <begin position="20"/>
        <end position="47"/>
    </location>
</feature>
<dbReference type="PANTHER" id="PTHR31996">
    <property type="entry name" value="COILED-COIL DOMAIN-CONTAINING PROTEIN 115"/>
    <property type="match status" value="1"/>
</dbReference>
<dbReference type="Pfam" id="PF21730">
    <property type="entry name" value="Vma22_CCDC115"/>
    <property type="match status" value="1"/>
</dbReference>
<evidence type="ECO:0000313" key="4">
    <source>
        <dbReference type="EMBL" id="KAL2037929.1"/>
    </source>
</evidence>
<evidence type="ECO:0000256" key="3">
    <source>
        <dbReference type="SAM" id="MobiDB-lite"/>
    </source>
</evidence>
<proteinExistence type="predicted"/>
<feature type="region of interest" description="Disordered" evidence="3">
    <location>
        <begin position="116"/>
        <end position="139"/>
    </location>
</feature>
<sequence>MAEAHEPTTTLPASTLLESKQALTRSLDNLLQRYLSLLDQHQKLQQDLNNHLSNGYLSLAQANFSNPNRIRYGQDCCDDRMQASTIVSVKDASPSFSVLDSVAEYRTLASETNDLKFGPLPEKHADGHESTFEEKDKASGTPIDPLKWFGILVPPALRASQNNFKSAVIDVVPALASVSNEMKGLEIEVRRTRKRLKKAN</sequence>
<evidence type="ECO:0000313" key="5">
    <source>
        <dbReference type="Proteomes" id="UP001590950"/>
    </source>
</evidence>
<evidence type="ECO:0000256" key="1">
    <source>
        <dbReference type="ARBA" id="ARBA00093634"/>
    </source>
</evidence>
<accession>A0ABR3ZXL0</accession>
<keyword evidence="5" id="KW-1185">Reference proteome</keyword>
<organism evidence="4 5">
    <name type="scientific">Stereocaulon virgatum</name>
    <dbReference type="NCBI Taxonomy" id="373712"/>
    <lineage>
        <taxon>Eukaryota</taxon>
        <taxon>Fungi</taxon>
        <taxon>Dikarya</taxon>
        <taxon>Ascomycota</taxon>
        <taxon>Pezizomycotina</taxon>
        <taxon>Lecanoromycetes</taxon>
        <taxon>OSLEUM clade</taxon>
        <taxon>Lecanoromycetidae</taxon>
        <taxon>Lecanorales</taxon>
        <taxon>Lecanorineae</taxon>
        <taxon>Stereocaulaceae</taxon>
        <taxon>Stereocaulon</taxon>
    </lineage>
</organism>
<keyword evidence="2" id="KW-0175">Coiled coil</keyword>
<evidence type="ECO:0000256" key="2">
    <source>
        <dbReference type="SAM" id="Coils"/>
    </source>
</evidence>
<comment type="caution">
    <text evidence="4">The sequence shown here is derived from an EMBL/GenBank/DDBJ whole genome shotgun (WGS) entry which is preliminary data.</text>
</comment>
<dbReference type="EMBL" id="JBEFKJ010000036">
    <property type="protein sequence ID" value="KAL2037929.1"/>
    <property type="molecule type" value="Genomic_DNA"/>
</dbReference>
<feature type="compositionally biased region" description="Basic and acidic residues" evidence="3">
    <location>
        <begin position="121"/>
        <end position="138"/>
    </location>
</feature>
<protein>
    <recommendedName>
        <fullName evidence="1">Vacuolar ATPase assembly protein VMA22</fullName>
    </recommendedName>
</protein>
<gene>
    <name evidence="4" type="ORF">N7G274_009404</name>
</gene>